<evidence type="ECO:0000256" key="4">
    <source>
        <dbReference type="ARBA" id="ARBA00022980"/>
    </source>
</evidence>
<protein>
    <recommendedName>
        <fullName evidence="6 7">Small ribosomal subunit protein uS19</fullName>
    </recommendedName>
</protein>
<dbReference type="GO" id="GO:0003735">
    <property type="term" value="F:structural constituent of ribosome"/>
    <property type="evidence" value="ECO:0007669"/>
    <property type="project" value="InterPro"/>
</dbReference>
<dbReference type="GO" id="GO:0019843">
    <property type="term" value="F:rRNA binding"/>
    <property type="evidence" value="ECO:0007669"/>
    <property type="project" value="UniProtKB-UniRule"/>
</dbReference>
<keyword evidence="5 7" id="KW-0687">Ribonucleoprotein</keyword>
<sequence length="118" mass="13061">MSRSIKKGPYIDEKLLKKISKLKAGDKTIIKTWARASTIIPEMIGYTFGVHNGKVHVPVLVTEDMVGHKLGEFSHTRKFVRHGGRMQREQEAAQRQKEIESAQAAKAPAEGAVGAPKK</sequence>
<dbReference type="Proteomes" id="UP000178908">
    <property type="component" value="Unassembled WGS sequence"/>
</dbReference>
<dbReference type="GO" id="GO:0000028">
    <property type="term" value="P:ribosomal small subunit assembly"/>
    <property type="evidence" value="ECO:0007669"/>
    <property type="project" value="TreeGrafter"/>
</dbReference>
<keyword evidence="3 7" id="KW-0694">RNA-binding</keyword>
<dbReference type="InterPro" id="IPR023575">
    <property type="entry name" value="Ribosomal_uS19_SF"/>
</dbReference>
<comment type="caution">
    <text evidence="10">The sequence shown here is derived from an EMBL/GenBank/DDBJ whole genome shotgun (WGS) entry which is preliminary data.</text>
</comment>
<gene>
    <name evidence="7" type="primary">rpsS</name>
    <name evidence="10" type="ORF">A3C61_00325</name>
</gene>
<dbReference type="GO" id="GO:0015935">
    <property type="term" value="C:small ribosomal subunit"/>
    <property type="evidence" value="ECO:0007669"/>
    <property type="project" value="InterPro"/>
</dbReference>
<accession>A0A1F8FBC8</accession>
<evidence type="ECO:0000313" key="11">
    <source>
        <dbReference type="Proteomes" id="UP000178908"/>
    </source>
</evidence>
<dbReference type="Pfam" id="PF00203">
    <property type="entry name" value="Ribosomal_S19"/>
    <property type="match status" value="1"/>
</dbReference>
<reference evidence="10 11" key="1">
    <citation type="journal article" date="2016" name="Nat. Commun.">
        <title>Thousands of microbial genomes shed light on interconnected biogeochemical processes in an aquifer system.</title>
        <authorList>
            <person name="Anantharaman K."/>
            <person name="Brown C.T."/>
            <person name="Hug L.A."/>
            <person name="Sharon I."/>
            <person name="Castelle C.J."/>
            <person name="Probst A.J."/>
            <person name="Thomas B.C."/>
            <person name="Singh A."/>
            <person name="Wilkins M.J."/>
            <person name="Karaoz U."/>
            <person name="Brodie E.L."/>
            <person name="Williams K.H."/>
            <person name="Hubbard S.S."/>
            <person name="Banfield J.F."/>
        </authorList>
    </citation>
    <scope>NUCLEOTIDE SEQUENCE [LARGE SCALE GENOMIC DNA]</scope>
</reference>
<dbReference type="Gene3D" id="3.30.860.10">
    <property type="entry name" value="30s Ribosomal Protein S19, Chain A"/>
    <property type="match status" value="1"/>
</dbReference>
<evidence type="ECO:0000256" key="7">
    <source>
        <dbReference type="HAMAP-Rule" id="MF_00531"/>
    </source>
</evidence>
<dbReference type="NCBIfam" id="TIGR01050">
    <property type="entry name" value="rpsS_bact"/>
    <property type="match status" value="1"/>
</dbReference>
<evidence type="ECO:0000256" key="9">
    <source>
        <dbReference type="SAM" id="MobiDB-lite"/>
    </source>
</evidence>
<comment type="function">
    <text evidence="7">Protein S19 forms a complex with S13 that binds strongly to the 16S ribosomal RNA.</text>
</comment>
<evidence type="ECO:0000256" key="1">
    <source>
        <dbReference type="ARBA" id="ARBA00007345"/>
    </source>
</evidence>
<dbReference type="PROSITE" id="PS00323">
    <property type="entry name" value="RIBOSOMAL_S19"/>
    <property type="match status" value="1"/>
</dbReference>
<evidence type="ECO:0000256" key="5">
    <source>
        <dbReference type="ARBA" id="ARBA00023274"/>
    </source>
</evidence>
<dbReference type="InterPro" id="IPR005732">
    <property type="entry name" value="Ribosomal_uS19_bac-type"/>
</dbReference>
<dbReference type="AlphaFoldDB" id="A0A1F8FBC8"/>
<feature type="compositionally biased region" description="Basic and acidic residues" evidence="9">
    <location>
        <begin position="86"/>
        <end position="100"/>
    </location>
</feature>
<name>A0A1F8FBC8_9BACT</name>
<dbReference type="InterPro" id="IPR020934">
    <property type="entry name" value="Ribosomal_uS19_CS"/>
</dbReference>
<dbReference type="SUPFAM" id="SSF54570">
    <property type="entry name" value="Ribosomal protein S19"/>
    <property type="match status" value="1"/>
</dbReference>
<organism evidence="10 11">
    <name type="scientific">Candidatus Yanofskybacteria bacterium RIFCSPHIGHO2_02_FULL_39_10</name>
    <dbReference type="NCBI Taxonomy" id="1802674"/>
    <lineage>
        <taxon>Bacteria</taxon>
        <taxon>Candidatus Yanofskyibacteriota</taxon>
    </lineage>
</organism>
<dbReference type="PANTHER" id="PTHR11880">
    <property type="entry name" value="RIBOSOMAL PROTEIN S19P FAMILY MEMBER"/>
    <property type="match status" value="1"/>
</dbReference>
<dbReference type="PRINTS" id="PR00975">
    <property type="entry name" value="RIBOSOMALS19"/>
</dbReference>
<evidence type="ECO:0000313" key="10">
    <source>
        <dbReference type="EMBL" id="OGN09868.1"/>
    </source>
</evidence>
<evidence type="ECO:0000256" key="6">
    <source>
        <dbReference type="ARBA" id="ARBA00035163"/>
    </source>
</evidence>
<evidence type="ECO:0000256" key="3">
    <source>
        <dbReference type="ARBA" id="ARBA00022884"/>
    </source>
</evidence>
<comment type="similarity">
    <text evidence="1 7 8">Belongs to the universal ribosomal protein uS19 family.</text>
</comment>
<dbReference type="GO" id="GO:0005737">
    <property type="term" value="C:cytoplasm"/>
    <property type="evidence" value="ECO:0007669"/>
    <property type="project" value="UniProtKB-ARBA"/>
</dbReference>
<feature type="region of interest" description="Disordered" evidence="9">
    <location>
        <begin position="81"/>
        <end position="118"/>
    </location>
</feature>
<dbReference type="FunFam" id="3.30.860.10:FF:000001">
    <property type="entry name" value="30S ribosomal protein S19"/>
    <property type="match status" value="1"/>
</dbReference>
<dbReference type="GO" id="GO:0006412">
    <property type="term" value="P:translation"/>
    <property type="evidence" value="ECO:0007669"/>
    <property type="project" value="UniProtKB-UniRule"/>
</dbReference>
<evidence type="ECO:0000256" key="8">
    <source>
        <dbReference type="RuleBase" id="RU003485"/>
    </source>
</evidence>
<evidence type="ECO:0000256" key="2">
    <source>
        <dbReference type="ARBA" id="ARBA00022730"/>
    </source>
</evidence>
<proteinExistence type="inferred from homology"/>
<dbReference type="InterPro" id="IPR002222">
    <property type="entry name" value="Ribosomal_uS19"/>
</dbReference>
<dbReference type="HAMAP" id="MF_00531">
    <property type="entry name" value="Ribosomal_uS19"/>
    <property type="match status" value="1"/>
</dbReference>
<dbReference type="PANTHER" id="PTHR11880:SF8">
    <property type="entry name" value="SMALL RIBOSOMAL SUBUNIT PROTEIN US19M"/>
    <property type="match status" value="1"/>
</dbReference>
<keyword evidence="4 7" id="KW-0689">Ribosomal protein</keyword>
<dbReference type="EMBL" id="MGJO01000010">
    <property type="protein sequence ID" value="OGN09868.1"/>
    <property type="molecule type" value="Genomic_DNA"/>
</dbReference>
<feature type="compositionally biased region" description="Low complexity" evidence="9">
    <location>
        <begin position="102"/>
        <end position="118"/>
    </location>
</feature>
<keyword evidence="2 7" id="KW-0699">rRNA-binding</keyword>